<evidence type="ECO:0000313" key="1">
    <source>
        <dbReference type="EMBL" id="PTL58470.1"/>
    </source>
</evidence>
<dbReference type="Pfam" id="PF13692">
    <property type="entry name" value="Glyco_trans_1_4"/>
    <property type="match status" value="1"/>
</dbReference>
<accession>A0A2T4UGV9</accession>
<dbReference type="GO" id="GO:0016740">
    <property type="term" value="F:transferase activity"/>
    <property type="evidence" value="ECO:0007669"/>
    <property type="project" value="UniProtKB-KW"/>
</dbReference>
<keyword evidence="1" id="KW-0808">Transferase</keyword>
<sequence length="402" mass="43184">MDEDRPHGLDIVCVGFAEWDSELWTNQHHLMSRLAADNRVLFIESLGLRRPTLTGRDLRRMRRRFVRGLRPARRIDSPHGGHVWVLSPMVLPFHGSRVARALNGRLLAQLVRRAVRRAFPGPRGRRALWGYVPQAEILLHVVSPDLVVYHCVDDIGAQDGIDASVYVDAEHRFAARADLVLASSAILAARMRDLNDRVVDAPNVADVAAFAAALGPGPVDGPVAALPGPRLVFTGAVAAKKLDVDLLAGVARARPGWSIALVGPVGLGDPAADISRLTDLPNVHLLGARSYEELPAVLRAADVALIPYRRSPLTDSIFPMKVYEYLAAGLPVVSTPLPSIAEVPDIAFAADVPATVAAVEAALAADGPQERRARSAAAAGHSWDDRLVQIRDALDDLPGATA</sequence>
<dbReference type="Proteomes" id="UP000240739">
    <property type="component" value="Unassembled WGS sequence"/>
</dbReference>
<dbReference type="OrthoDB" id="9815351at2"/>
<evidence type="ECO:0000313" key="2">
    <source>
        <dbReference type="Proteomes" id="UP000240739"/>
    </source>
</evidence>
<gene>
    <name evidence="1" type="ORF">C7Y72_01775</name>
</gene>
<dbReference type="Gene3D" id="3.40.50.11010">
    <property type="match status" value="1"/>
</dbReference>
<dbReference type="RefSeq" id="WP_107566908.1">
    <property type="nucleotide sequence ID" value="NZ_PYYB01000001.1"/>
</dbReference>
<organism evidence="1 2">
    <name type="scientific">Paraconexibacter algicola</name>
    <dbReference type="NCBI Taxonomy" id="2133960"/>
    <lineage>
        <taxon>Bacteria</taxon>
        <taxon>Bacillati</taxon>
        <taxon>Actinomycetota</taxon>
        <taxon>Thermoleophilia</taxon>
        <taxon>Solirubrobacterales</taxon>
        <taxon>Paraconexibacteraceae</taxon>
        <taxon>Paraconexibacter</taxon>
    </lineage>
</organism>
<dbReference type="Gene3D" id="3.40.50.2000">
    <property type="entry name" value="Glycogen Phosphorylase B"/>
    <property type="match status" value="1"/>
</dbReference>
<keyword evidence="2" id="KW-1185">Reference proteome</keyword>
<proteinExistence type="predicted"/>
<dbReference type="AlphaFoldDB" id="A0A2T4UGV9"/>
<dbReference type="PANTHER" id="PTHR12526">
    <property type="entry name" value="GLYCOSYLTRANSFERASE"/>
    <property type="match status" value="1"/>
</dbReference>
<comment type="caution">
    <text evidence="1">The sequence shown here is derived from an EMBL/GenBank/DDBJ whole genome shotgun (WGS) entry which is preliminary data.</text>
</comment>
<name>A0A2T4UGV9_9ACTN</name>
<dbReference type="SUPFAM" id="SSF53756">
    <property type="entry name" value="UDP-Glycosyltransferase/glycogen phosphorylase"/>
    <property type="match status" value="1"/>
</dbReference>
<protein>
    <submittedName>
        <fullName evidence="1">Glycosyl transferase family 1</fullName>
    </submittedName>
</protein>
<reference evidence="1 2" key="1">
    <citation type="submission" date="2018-03" db="EMBL/GenBank/DDBJ databases">
        <title>Aquarubrobacter algicola gen. nov., sp. nov., a novel actinobacterium isolated from shallow eutrophic lake during the end of cyanobacterial harmful algal blooms.</title>
        <authorList>
            <person name="Chun S.J."/>
        </authorList>
    </citation>
    <scope>NUCLEOTIDE SEQUENCE [LARGE SCALE GENOMIC DNA]</scope>
    <source>
        <strain evidence="1 2">Seoho-28</strain>
    </source>
</reference>
<dbReference type="EMBL" id="PYYB01000001">
    <property type="protein sequence ID" value="PTL58470.1"/>
    <property type="molecule type" value="Genomic_DNA"/>
</dbReference>
<dbReference type="PANTHER" id="PTHR12526:SF630">
    <property type="entry name" value="GLYCOSYLTRANSFERASE"/>
    <property type="match status" value="1"/>
</dbReference>